<protein>
    <recommendedName>
        <fullName evidence="1">Putative regulatory protein EPICR_100013</fullName>
    </recommendedName>
</protein>
<evidence type="ECO:0000256" key="1">
    <source>
        <dbReference type="HAMAP-Rule" id="MF_01503"/>
    </source>
</evidence>
<dbReference type="InterPro" id="IPR007169">
    <property type="entry name" value="RemA-like"/>
</dbReference>
<evidence type="ECO:0000313" key="2">
    <source>
        <dbReference type="EMBL" id="VEN72971.1"/>
    </source>
</evidence>
<dbReference type="PANTHER" id="PTHR38449:SF1">
    <property type="entry name" value="REGULATORY PROTEIN SSL2874-RELATED"/>
    <property type="match status" value="1"/>
</dbReference>
<dbReference type="AlphaFoldDB" id="A0A484HE40"/>
<reference evidence="2" key="1">
    <citation type="submission" date="2019-01" db="EMBL/GenBank/DDBJ databases">
        <authorList>
            <consortium name="Genoscope - CEA"/>
            <person name="William W."/>
        </authorList>
    </citation>
    <scope>NUCLEOTIDE SEQUENCE</scope>
    <source>
        <strain evidence="2">CR-1</strain>
    </source>
</reference>
<proteinExistence type="inferred from homology"/>
<comment type="similarity">
    <text evidence="1">Belongs to the RemA family.</text>
</comment>
<dbReference type="HAMAP" id="MF_01503">
    <property type="entry name" value="RemA"/>
    <property type="match status" value="1"/>
</dbReference>
<dbReference type="PANTHER" id="PTHR38449">
    <property type="entry name" value="REGULATORY PROTEIN TM_1690-RELATED"/>
    <property type="match status" value="1"/>
</dbReference>
<name>A0A484HE40_9BACT</name>
<accession>A0A484HE40</accession>
<dbReference type="EMBL" id="CAACVI010000002">
    <property type="protein sequence ID" value="VEN72971.1"/>
    <property type="molecule type" value="Genomic_DNA"/>
</dbReference>
<dbReference type="Pfam" id="PF04025">
    <property type="entry name" value="RemA-like"/>
    <property type="match status" value="1"/>
</dbReference>
<gene>
    <name evidence="2" type="ORF">EPICR_100013</name>
</gene>
<sequence>MKQRLLNIGFGNSVAAHRVVAIISPHSAPMKRMKDEAKKGSRLVDATQGRKTRSVIVMDSNHVALSAIQVETMSHRFENLKENDPD</sequence>
<dbReference type="NCBIfam" id="NF003315">
    <property type="entry name" value="PRK04323.1"/>
    <property type="match status" value="1"/>
</dbReference>
<organism evidence="2">
    <name type="scientific">uncultured Desulfobacteraceae bacterium</name>
    <dbReference type="NCBI Taxonomy" id="218296"/>
    <lineage>
        <taxon>Bacteria</taxon>
        <taxon>Pseudomonadati</taxon>
        <taxon>Thermodesulfobacteriota</taxon>
        <taxon>Desulfobacteria</taxon>
        <taxon>Desulfobacterales</taxon>
        <taxon>Desulfobacteraceae</taxon>
        <taxon>environmental samples</taxon>
    </lineage>
</organism>